<evidence type="ECO:0000256" key="1">
    <source>
        <dbReference type="ARBA" id="ARBA00005417"/>
    </source>
</evidence>
<evidence type="ECO:0000313" key="7">
    <source>
        <dbReference type="EMBL" id="MUI60495.1"/>
    </source>
</evidence>
<gene>
    <name evidence="7" type="ORF">GNQ20_22060</name>
</gene>
<evidence type="ECO:0000259" key="6">
    <source>
        <dbReference type="PROSITE" id="PS50893"/>
    </source>
</evidence>
<evidence type="ECO:0000256" key="3">
    <source>
        <dbReference type="ARBA" id="ARBA00022741"/>
    </source>
</evidence>
<dbReference type="PANTHER" id="PTHR42788">
    <property type="entry name" value="TAURINE IMPORT ATP-BINDING PROTEIN-RELATED"/>
    <property type="match status" value="1"/>
</dbReference>
<dbReference type="GO" id="GO:0016887">
    <property type="term" value="F:ATP hydrolysis activity"/>
    <property type="evidence" value="ECO:0007669"/>
    <property type="project" value="InterPro"/>
</dbReference>
<dbReference type="Gene3D" id="3.40.50.300">
    <property type="entry name" value="P-loop containing nucleotide triphosphate hydrolases"/>
    <property type="match status" value="1"/>
</dbReference>
<name>A0A6A9JYV6_PSEAI</name>
<reference evidence="7" key="1">
    <citation type="submission" date="2019-11" db="EMBL/GenBank/DDBJ databases">
        <title>Genomes of ocular Pseudomonas aeruginosa isolates.</title>
        <authorList>
            <person name="Khan M."/>
            <person name="Rice S.A."/>
            <person name="Willcox M.D.P."/>
            <person name="Stapleton F."/>
        </authorList>
    </citation>
    <scope>NUCLEOTIDE SEQUENCE</scope>
    <source>
        <strain evidence="7">PA206</strain>
    </source>
</reference>
<evidence type="ECO:0000256" key="5">
    <source>
        <dbReference type="ARBA" id="ARBA00022967"/>
    </source>
</evidence>
<keyword evidence="5" id="KW-1278">Translocase</keyword>
<accession>A0A6A9JYV6</accession>
<feature type="domain" description="ABC transporter" evidence="6">
    <location>
        <begin position="4"/>
        <end position="225"/>
    </location>
</feature>
<protein>
    <submittedName>
        <fullName evidence="7">ATP-binding cassette domain-containing protein</fullName>
    </submittedName>
</protein>
<evidence type="ECO:0000256" key="2">
    <source>
        <dbReference type="ARBA" id="ARBA00022448"/>
    </source>
</evidence>
<sequence length="262" mass="28845">MKALHVRHLFHRFGQTEVLADVGFDLHAGESLVLVGPSGCGKSTLLQVLAGLLQPSEIVMRSDFRGIGYVFQHPNLMPWMNARDNIALALKALGVPRRARRQQARAMALRLGLGEQDLDKYPHELSGGMQSRVALGRALVLSPDLLLLDEPFSALDVGLKLELYALLREHMLLRGSAMLLITHDLMEAVRLADRILLMLPAPGRLVREFALELPHDERSEAWVHRSTGELMESREVRIAFGMAAGAVPVVAHGAGRHTGCQV</sequence>
<dbReference type="InterPro" id="IPR050166">
    <property type="entry name" value="ABC_transporter_ATP-bind"/>
</dbReference>
<keyword evidence="3" id="KW-0547">Nucleotide-binding</keyword>
<dbReference type="InterPro" id="IPR003439">
    <property type="entry name" value="ABC_transporter-like_ATP-bd"/>
</dbReference>
<evidence type="ECO:0000256" key="4">
    <source>
        <dbReference type="ARBA" id="ARBA00022840"/>
    </source>
</evidence>
<proteinExistence type="inferred from homology"/>
<dbReference type="SUPFAM" id="SSF52540">
    <property type="entry name" value="P-loop containing nucleoside triphosphate hydrolases"/>
    <property type="match status" value="1"/>
</dbReference>
<dbReference type="InterPro" id="IPR027417">
    <property type="entry name" value="P-loop_NTPase"/>
</dbReference>
<dbReference type="GO" id="GO:0005524">
    <property type="term" value="F:ATP binding"/>
    <property type="evidence" value="ECO:0007669"/>
    <property type="project" value="UniProtKB-KW"/>
</dbReference>
<dbReference type="SMART" id="SM00382">
    <property type="entry name" value="AAA"/>
    <property type="match status" value="1"/>
</dbReference>
<dbReference type="InterPro" id="IPR003593">
    <property type="entry name" value="AAA+_ATPase"/>
</dbReference>
<dbReference type="AlphaFoldDB" id="A0A6A9JYV6"/>
<dbReference type="PANTHER" id="PTHR42788:SF19">
    <property type="entry name" value="ALIPHATIC SULFONATES IMPORT ATP-BINDING PROTEIN SSUB 2"/>
    <property type="match status" value="1"/>
</dbReference>
<comment type="caution">
    <text evidence="7">The sequence shown here is derived from an EMBL/GenBank/DDBJ whole genome shotgun (WGS) entry which is preliminary data.</text>
</comment>
<dbReference type="Pfam" id="PF00005">
    <property type="entry name" value="ABC_tran"/>
    <property type="match status" value="1"/>
</dbReference>
<organism evidence="7">
    <name type="scientific">Pseudomonas aeruginosa</name>
    <dbReference type="NCBI Taxonomy" id="287"/>
    <lineage>
        <taxon>Bacteria</taxon>
        <taxon>Pseudomonadati</taxon>
        <taxon>Pseudomonadota</taxon>
        <taxon>Gammaproteobacteria</taxon>
        <taxon>Pseudomonadales</taxon>
        <taxon>Pseudomonadaceae</taxon>
        <taxon>Pseudomonas</taxon>
    </lineage>
</organism>
<dbReference type="InterPro" id="IPR017871">
    <property type="entry name" value="ABC_transporter-like_CS"/>
</dbReference>
<keyword evidence="4 7" id="KW-0067">ATP-binding</keyword>
<dbReference type="EMBL" id="WOAJ01000010">
    <property type="protein sequence ID" value="MUI60495.1"/>
    <property type="molecule type" value="Genomic_DNA"/>
</dbReference>
<dbReference type="PROSITE" id="PS00211">
    <property type="entry name" value="ABC_TRANSPORTER_1"/>
    <property type="match status" value="1"/>
</dbReference>
<comment type="similarity">
    <text evidence="1">Belongs to the ABC transporter superfamily.</text>
</comment>
<keyword evidence="2" id="KW-0813">Transport</keyword>
<dbReference type="RefSeq" id="WP_023518421.1">
    <property type="nucleotide sequence ID" value="NZ_CP012679.1"/>
</dbReference>
<dbReference type="PROSITE" id="PS50893">
    <property type="entry name" value="ABC_TRANSPORTER_2"/>
    <property type="match status" value="1"/>
</dbReference>